<proteinExistence type="predicted"/>
<gene>
    <name evidence="1" type="ORF">HPB47_027042</name>
</gene>
<name>A0AC60PWY7_IXOPE</name>
<sequence length="412" mass="44480">TAAGSRDASVRALPHQPSSSSASFPSASVLLPTYAWLRESAAQATRPQTKRRRELMPQPTVFAAGLFLLGLGVLASVAAGALPEDQVQEFLKSYQNDNRPVCQTEASQLHRRRRIVGGRSAEPDDFGYMVSLRKFLTGYVSPFPFCGGVMITDVHVLTAAHCLNDKTESMLSANVADYNFSSTSDRQNVIRNVSKLLQHEHYDKPSYKNDVALVTLSEPILMQGTPFLAAILPPVNSDVTPGTTATVAGWGRLKYGGAKPDTLRQVDLPVVNRTECQKPLTHLVYDVMICAGGVEGQDACIGDSGGPLLVQAGNYKVVAGVVSFGKSCALKDVYGIYTRMGFYGPWVYSNTLNAGCKPAFNTDEDYPDAFSETTSQPKQPENNADPGSPKSQPIEISVPEPIPELLRVPIQG</sequence>
<evidence type="ECO:0000313" key="2">
    <source>
        <dbReference type="Proteomes" id="UP000805193"/>
    </source>
</evidence>
<organism evidence="1 2">
    <name type="scientific">Ixodes persulcatus</name>
    <name type="common">Taiga tick</name>
    <dbReference type="NCBI Taxonomy" id="34615"/>
    <lineage>
        <taxon>Eukaryota</taxon>
        <taxon>Metazoa</taxon>
        <taxon>Ecdysozoa</taxon>
        <taxon>Arthropoda</taxon>
        <taxon>Chelicerata</taxon>
        <taxon>Arachnida</taxon>
        <taxon>Acari</taxon>
        <taxon>Parasitiformes</taxon>
        <taxon>Ixodida</taxon>
        <taxon>Ixodoidea</taxon>
        <taxon>Ixodidae</taxon>
        <taxon>Ixodinae</taxon>
        <taxon>Ixodes</taxon>
    </lineage>
</organism>
<dbReference type="EMBL" id="JABSTQ010009798">
    <property type="protein sequence ID" value="KAG0425810.1"/>
    <property type="molecule type" value="Genomic_DNA"/>
</dbReference>
<dbReference type="Proteomes" id="UP000805193">
    <property type="component" value="Unassembled WGS sequence"/>
</dbReference>
<keyword evidence="2" id="KW-1185">Reference proteome</keyword>
<reference evidence="1 2" key="1">
    <citation type="journal article" date="2020" name="Cell">
        <title>Large-Scale Comparative Analyses of Tick Genomes Elucidate Their Genetic Diversity and Vector Capacities.</title>
        <authorList>
            <consortium name="Tick Genome and Microbiome Consortium (TIGMIC)"/>
            <person name="Jia N."/>
            <person name="Wang J."/>
            <person name="Shi W."/>
            <person name="Du L."/>
            <person name="Sun Y."/>
            <person name="Zhan W."/>
            <person name="Jiang J.F."/>
            <person name="Wang Q."/>
            <person name="Zhang B."/>
            <person name="Ji P."/>
            <person name="Bell-Sakyi L."/>
            <person name="Cui X.M."/>
            <person name="Yuan T.T."/>
            <person name="Jiang B.G."/>
            <person name="Yang W.F."/>
            <person name="Lam T.T."/>
            <person name="Chang Q.C."/>
            <person name="Ding S.J."/>
            <person name="Wang X.J."/>
            <person name="Zhu J.G."/>
            <person name="Ruan X.D."/>
            <person name="Zhao L."/>
            <person name="Wei J.T."/>
            <person name="Ye R.Z."/>
            <person name="Que T.C."/>
            <person name="Du C.H."/>
            <person name="Zhou Y.H."/>
            <person name="Cheng J.X."/>
            <person name="Dai P.F."/>
            <person name="Guo W.B."/>
            <person name="Han X.H."/>
            <person name="Huang E.J."/>
            <person name="Li L.F."/>
            <person name="Wei W."/>
            <person name="Gao Y.C."/>
            <person name="Liu J.Z."/>
            <person name="Shao H.Z."/>
            <person name="Wang X."/>
            <person name="Wang C.C."/>
            <person name="Yang T.C."/>
            <person name="Huo Q.B."/>
            <person name="Li W."/>
            <person name="Chen H.Y."/>
            <person name="Chen S.E."/>
            <person name="Zhou L.G."/>
            <person name="Ni X.B."/>
            <person name="Tian J.H."/>
            <person name="Sheng Y."/>
            <person name="Liu T."/>
            <person name="Pan Y.S."/>
            <person name="Xia L.Y."/>
            <person name="Li J."/>
            <person name="Zhao F."/>
            <person name="Cao W.C."/>
        </authorList>
    </citation>
    <scope>NUCLEOTIDE SEQUENCE [LARGE SCALE GENOMIC DNA]</scope>
    <source>
        <strain evidence="1">Iper-2018</strain>
    </source>
</reference>
<feature type="non-terminal residue" evidence="1">
    <location>
        <position position="1"/>
    </location>
</feature>
<evidence type="ECO:0000313" key="1">
    <source>
        <dbReference type="EMBL" id="KAG0425810.1"/>
    </source>
</evidence>
<comment type="caution">
    <text evidence="1">The sequence shown here is derived from an EMBL/GenBank/DDBJ whole genome shotgun (WGS) entry which is preliminary data.</text>
</comment>
<accession>A0AC60PWY7</accession>
<protein>
    <submittedName>
        <fullName evidence="1">Uncharacterized protein</fullName>
    </submittedName>
</protein>